<dbReference type="GO" id="GO:0016874">
    <property type="term" value="F:ligase activity"/>
    <property type="evidence" value="ECO:0007669"/>
    <property type="project" value="UniProtKB-KW"/>
</dbReference>
<gene>
    <name evidence="2" type="ORF">HUE56_12425</name>
</gene>
<keyword evidence="2" id="KW-0436">Ligase</keyword>
<protein>
    <submittedName>
        <fullName evidence="2">Amidoligase family protein</fullName>
    </submittedName>
</protein>
<dbReference type="AlphaFoldDB" id="A0A6N1AJ02"/>
<organism evidence="2 3">
    <name type="scientific">Azospirillum oryzae</name>
    <dbReference type="NCBI Taxonomy" id="286727"/>
    <lineage>
        <taxon>Bacteria</taxon>
        <taxon>Pseudomonadati</taxon>
        <taxon>Pseudomonadota</taxon>
        <taxon>Alphaproteobacteria</taxon>
        <taxon>Rhodospirillales</taxon>
        <taxon>Azospirillaceae</taxon>
        <taxon>Azospirillum</taxon>
    </lineage>
</organism>
<dbReference type="OrthoDB" id="5597599at2"/>
<accession>A0A6N1AJ02</accession>
<feature type="compositionally biased region" description="Basic and acidic residues" evidence="1">
    <location>
        <begin position="338"/>
        <end position="349"/>
    </location>
</feature>
<proteinExistence type="predicted"/>
<dbReference type="Proteomes" id="UP000509702">
    <property type="component" value="Chromosome"/>
</dbReference>
<dbReference type="KEGG" id="aoz:HUE56_12425"/>
<sequence>MTTPFLLPPLRTTPQGTPRRVGVELEFADLDAPSAAACVRRLFGGTVAVENPHRCLVTGTRLGDFTVELDMRSAHSGKGGAAILDPLRPLWGNIGSLVMPFEIAAPPVTVEQMPELEEMVACLRALGAAGTEASPLFAFGLHFNPEVARTDADYLLDTLKSFLLLAPWLRREIRVDVTRRLSGFIAAFPTPYAAKVVDPAYRPDLGGLIDDYLADNPTRNRELDLFPLFAHLDSDRLAAAMQDPHIRPRPTFHYRLPNARLSDPGWSLAADWNRWVTVERLAADRALLDGLGTDYRRAAEAQQLDGWAERIDALLAADPTLRNSTLGGAAGQDGVVDDSARDDSARQAG</sequence>
<dbReference type="RefSeq" id="WP_149197950.1">
    <property type="nucleotide sequence ID" value="NZ_BSOV01000063.1"/>
</dbReference>
<dbReference type="Pfam" id="PF12224">
    <property type="entry name" value="Amidoligase_2"/>
    <property type="match status" value="1"/>
</dbReference>
<reference evidence="2 3" key="1">
    <citation type="submission" date="2020-06" db="EMBL/GenBank/DDBJ databases">
        <title>Complete genome of Azosprillum oryzae KACC14407.</title>
        <authorList>
            <person name="Kim M."/>
            <person name="Park Y.-J."/>
            <person name="Shin J.-H."/>
        </authorList>
    </citation>
    <scope>NUCLEOTIDE SEQUENCE [LARGE SCALE GENOMIC DNA]</scope>
    <source>
        <strain evidence="2 3">KACC 14407</strain>
    </source>
</reference>
<dbReference type="InterPro" id="IPR022025">
    <property type="entry name" value="Amidoligase_2"/>
</dbReference>
<feature type="region of interest" description="Disordered" evidence="1">
    <location>
        <begin position="324"/>
        <end position="349"/>
    </location>
</feature>
<evidence type="ECO:0000256" key="1">
    <source>
        <dbReference type="SAM" id="MobiDB-lite"/>
    </source>
</evidence>
<evidence type="ECO:0000313" key="3">
    <source>
        <dbReference type="Proteomes" id="UP000509702"/>
    </source>
</evidence>
<dbReference type="EMBL" id="CP054619">
    <property type="protein sequence ID" value="QKS51299.1"/>
    <property type="molecule type" value="Genomic_DNA"/>
</dbReference>
<keyword evidence="3" id="KW-1185">Reference proteome</keyword>
<name>A0A6N1AJ02_9PROT</name>
<evidence type="ECO:0000313" key="2">
    <source>
        <dbReference type="EMBL" id="QKS51299.1"/>
    </source>
</evidence>